<organism evidence="1">
    <name type="scientific">Abalone asfa-like virus</name>
    <dbReference type="NCBI Taxonomy" id="2839893"/>
    <lineage>
        <taxon>Viruses</taxon>
        <taxon>Varidnaviria</taxon>
        <taxon>Bamfordvirae</taxon>
        <taxon>Nucleocytoviricota</taxon>
        <taxon>Pokkesviricetes</taxon>
        <taxon>Asfuvirales</taxon>
        <taxon>Asfarviridae</taxon>
    </lineage>
</organism>
<accession>A0A5K7XZ85</accession>
<evidence type="ECO:0000313" key="1">
    <source>
        <dbReference type="EMBL" id="BBO54020.1"/>
    </source>
</evidence>
<sequence>MTRPIFVSVTYDKYRKIFDARAQSYLTDQYEISYSASIHLLNVIIWILRVIEYEMRFNKYFIGRSRKKIRRKMSKLKQKSDDYAKLANIVGSPAFDPDYFSYNCDYILYKICKEILRRRDGDVTHELMAKVCKKVVLKKTWFCPYKNLYDDWVKHERGFGLKNDTIFIQKWTVLNPHNV</sequence>
<proteinExistence type="predicted"/>
<dbReference type="EMBL" id="LC506465">
    <property type="protein sequence ID" value="BBO54020.1"/>
    <property type="molecule type" value="Genomic_DNA"/>
</dbReference>
<protein>
    <submittedName>
        <fullName evidence="1">Uncharacterized protein</fullName>
    </submittedName>
</protein>
<reference evidence="1" key="1">
    <citation type="journal article" date="2020" name="Sci. Rep.">
        <title>A novel Asfarvirus-like virus identified as a potential cause of mass mortality of abalone.</title>
        <authorList>
            <person name="Matsuyama T."/>
            <person name="Takano T."/>
            <person name="Nishiki I."/>
            <person name="Fujiwara A."/>
            <person name="Kiryu I."/>
            <person name="Inada M."/>
            <person name="Sakai T."/>
            <person name="Terashima S."/>
            <person name="Matsuura Y."/>
            <person name="Isowa K."/>
            <person name="Nakayasu C."/>
        </authorList>
    </citation>
    <scope>NUCLEOTIDE SEQUENCE</scope>
</reference>
<name>A0A5K7XZ85_9VIRU</name>